<feature type="transmembrane region" description="Helical" evidence="1">
    <location>
        <begin position="97"/>
        <end position="116"/>
    </location>
</feature>
<evidence type="ECO:0000259" key="2">
    <source>
        <dbReference type="Pfam" id="PF08508"/>
    </source>
</evidence>
<organism evidence="3 4">
    <name type="scientific">Babjeviella inositovora NRRL Y-12698</name>
    <dbReference type="NCBI Taxonomy" id="984486"/>
    <lineage>
        <taxon>Eukaryota</taxon>
        <taxon>Fungi</taxon>
        <taxon>Dikarya</taxon>
        <taxon>Ascomycota</taxon>
        <taxon>Saccharomycotina</taxon>
        <taxon>Pichiomycetes</taxon>
        <taxon>Serinales incertae sedis</taxon>
        <taxon>Babjeviella</taxon>
    </lineage>
</organism>
<dbReference type="AlphaFoldDB" id="A0A1E3QQ52"/>
<feature type="transmembrane region" description="Helical" evidence="1">
    <location>
        <begin position="148"/>
        <end position="167"/>
    </location>
</feature>
<sequence>MSIIPTAIPGAFPGPIASPESRHPNELMLHASTISKQYQSAARNHLLSQFDLLATFYICLIFLYDYNILLLVVRLVLQSFLSLAVDTPMNTIIPPLAVYQATVFVNVGSLIIHGVYGQAVSSRADGYIFGHYIIQVIGQQQLSSRYPLLLLDFVLITLNMALFDMNFGLKVMKEHRLGEIRSEGPDGNAQSVVTVNLSGVFKGKFLQRLIHYSEEMAELDEVDRIAAITQLYGAV</sequence>
<reference evidence="4" key="1">
    <citation type="submission" date="2016-05" db="EMBL/GenBank/DDBJ databases">
        <title>Comparative genomics of biotechnologically important yeasts.</title>
        <authorList>
            <consortium name="DOE Joint Genome Institute"/>
            <person name="Riley R."/>
            <person name="Haridas S."/>
            <person name="Wolfe K.H."/>
            <person name="Lopes M.R."/>
            <person name="Hittinger C.T."/>
            <person name="Goker M."/>
            <person name="Salamov A."/>
            <person name="Wisecaver J."/>
            <person name="Long T.M."/>
            <person name="Aerts A.L."/>
            <person name="Barry K."/>
            <person name="Choi C."/>
            <person name="Clum A."/>
            <person name="Coughlan A.Y."/>
            <person name="Deshpande S."/>
            <person name="Douglass A.P."/>
            <person name="Hanson S.J."/>
            <person name="Klenk H.-P."/>
            <person name="Labutti K."/>
            <person name="Lapidus A."/>
            <person name="Lindquist E."/>
            <person name="Lipzen A."/>
            <person name="Meier-Kolthoff J.P."/>
            <person name="Ohm R.A."/>
            <person name="Otillar R.P."/>
            <person name="Pangilinan J."/>
            <person name="Peng Y."/>
            <person name="Rokas A."/>
            <person name="Rosa C.A."/>
            <person name="Scheuner C."/>
            <person name="Sibirny A.A."/>
            <person name="Slot J.C."/>
            <person name="Stielow J.B."/>
            <person name="Sun H."/>
            <person name="Kurtzman C.P."/>
            <person name="Blackwell M."/>
            <person name="Grigoriev I.V."/>
            <person name="Jeffries T.W."/>
        </authorList>
    </citation>
    <scope>NUCLEOTIDE SEQUENCE [LARGE SCALE GENOMIC DNA]</scope>
    <source>
        <strain evidence="4">NRRL Y-12698</strain>
    </source>
</reference>
<dbReference type="PANTHER" id="PTHR39405:SF1">
    <property type="entry name" value="DSC E3 UBIQUITIN LIGASE COMPLEX SUBUNIT 4"/>
    <property type="match status" value="1"/>
</dbReference>
<dbReference type="GeneID" id="30146683"/>
<evidence type="ECO:0000313" key="3">
    <source>
        <dbReference type="EMBL" id="ODQ79791.1"/>
    </source>
</evidence>
<name>A0A1E3QQ52_9ASCO</name>
<dbReference type="GO" id="GO:0044695">
    <property type="term" value="C:Dsc E3 ubiquitin ligase complex"/>
    <property type="evidence" value="ECO:0007669"/>
    <property type="project" value="InterPro"/>
</dbReference>
<gene>
    <name evidence="3" type="ORF">BABINDRAFT_161485</name>
</gene>
<dbReference type="InterPro" id="IPR038967">
    <property type="entry name" value="Dsc4-like"/>
</dbReference>
<proteinExistence type="predicted"/>
<dbReference type="RefSeq" id="XP_018985119.1">
    <property type="nucleotide sequence ID" value="XM_019128830.1"/>
</dbReference>
<feature type="transmembrane region" description="Helical" evidence="1">
    <location>
        <begin position="54"/>
        <end position="77"/>
    </location>
</feature>
<accession>A0A1E3QQ52</accession>
<dbReference type="InterPro" id="IPR013715">
    <property type="entry name" value="DUF1746"/>
</dbReference>
<dbReference type="Proteomes" id="UP000094336">
    <property type="component" value="Unassembled WGS sequence"/>
</dbReference>
<feature type="domain" description="DUF1746" evidence="2">
    <location>
        <begin position="50"/>
        <end position="159"/>
    </location>
</feature>
<keyword evidence="1" id="KW-1133">Transmembrane helix</keyword>
<dbReference type="OrthoDB" id="5428737at2759"/>
<dbReference type="Pfam" id="PF08508">
    <property type="entry name" value="DUF1746"/>
    <property type="match status" value="1"/>
</dbReference>
<keyword evidence="1" id="KW-0812">Transmembrane</keyword>
<dbReference type="EMBL" id="KV454431">
    <property type="protein sequence ID" value="ODQ79791.1"/>
    <property type="molecule type" value="Genomic_DNA"/>
</dbReference>
<protein>
    <recommendedName>
        <fullName evidence="2">DUF1746 domain-containing protein</fullName>
    </recommendedName>
</protein>
<keyword evidence="1" id="KW-0472">Membrane</keyword>
<keyword evidence="4" id="KW-1185">Reference proteome</keyword>
<dbReference type="GO" id="GO:0032933">
    <property type="term" value="P:SREBP signaling pathway"/>
    <property type="evidence" value="ECO:0007669"/>
    <property type="project" value="InterPro"/>
</dbReference>
<evidence type="ECO:0000313" key="4">
    <source>
        <dbReference type="Proteomes" id="UP000094336"/>
    </source>
</evidence>
<dbReference type="PANTHER" id="PTHR39405">
    <property type="entry name" value="DSC E3 UBIQUITIN LIGASE COMPLEX SUBUNIT 4"/>
    <property type="match status" value="1"/>
</dbReference>
<dbReference type="GO" id="GO:0005783">
    <property type="term" value="C:endoplasmic reticulum"/>
    <property type="evidence" value="ECO:0007669"/>
    <property type="project" value="TreeGrafter"/>
</dbReference>
<evidence type="ECO:0000256" key="1">
    <source>
        <dbReference type="SAM" id="Phobius"/>
    </source>
</evidence>